<dbReference type="GO" id="GO:0030170">
    <property type="term" value="F:pyridoxal phosphate binding"/>
    <property type="evidence" value="ECO:0007669"/>
    <property type="project" value="InterPro"/>
</dbReference>
<dbReference type="EMBL" id="LT907978">
    <property type="protein sequence ID" value="SOB71596.1"/>
    <property type="molecule type" value="Genomic_DNA"/>
</dbReference>
<dbReference type="AlphaFoldDB" id="A0A285PR15"/>
<dbReference type="InterPro" id="IPR015422">
    <property type="entry name" value="PyrdxlP-dep_Trfase_small"/>
</dbReference>
<keyword evidence="6" id="KW-1185">Reference proteome</keyword>
<feature type="domain" description="Aminotransferase class I/classII large" evidence="4">
    <location>
        <begin position="33"/>
        <end position="382"/>
    </location>
</feature>
<dbReference type="RefSeq" id="WP_096239439.1">
    <property type="nucleotide sequence ID" value="NZ_LT907978.1"/>
</dbReference>
<dbReference type="InterPro" id="IPR004839">
    <property type="entry name" value="Aminotransferase_I/II_large"/>
</dbReference>
<evidence type="ECO:0000256" key="2">
    <source>
        <dbReference type="ARBA" id="ARBA00022576"/>
    </source>
</evidence>
<dbReference type="KEGG" id="ehl:EHLA_0858"/>
<keyword evidence="2 5" id="KW-0032">Aminotransferase</keyword>
<accession>A0A285PR15</accession>
<dbReference type="PANTHER" id="PTHR42832">
    <property type="entry name" value="AMINO ACID AMINOTRANSFERASE"/>
    <property type="match status" value="1"/>
</dbReference>
<name>A0A285PR15_9FIRM</name>
<dbReference type="Gene3D" id="3.40.640.10">
    <property type="entry name" value="Type I PLP-dependent aspartate aminotransferase-like (Major domain)"/>
    <property type="match status" value="1"/>
</dbReference>
<dbReference type="Gene3D" id="3.90.1150.10">
    <property type="entry name" value="Aspartate Aminotransferase, domain 1"/>
    <property type="match status" value="1"/>
</dbReference>
<dbReference type="PANTHER" id="PTHR42832:SF3">
    <property type="entry name" value="L-GLUTAMINE--4-(METHYLSULFANYL)-2-OXOBUTANOATE AMINOTRANSFERASE"/>
    <property type="match status" value="1"/>
</dbReference>
<comment type="cofactor">
    <cofactor evidence="1">
        <name>pyridoxal 5'-phosphate</name>
        <dbReference type="ChEBI" id="CHEBI:597326"/>
    </cofactor>
</comment>
<keyword evidence="3 5" id="KW-0808">Transferase</keyword>
<evidence type="ECO:0000313" key="6">
    <source>
        <dbReference type="Proteomes" id="UP000217549"/>
    </source>
</evidence>
<evidence type="ECO:0000313" key="5">
    <source>
        <dbReference type="EMBL" id="SOB71596.1"/>
    </source>
</evidence>
<sequence length="390" mass="43740">MNFEPAEKMKNFEAGIFQILDKKKKELEKQGKKIYNFSVGTPDFETPECVMKAVSEACLHPENYHYSLGETEELLEAVVHRYKKRYHTDIAKNEIMSVYGSQEGMAHIFLPLINPGDIVLLPNPGYPIFSTGAFIAQSNQWFYPLTEENNYLPDFDAIPQDVKEAAKIMVVSYPANPICKTAPDEFYEKLIAFAKENNILIIHDNAYSDIIYDGKEGKSFLSFPGAKEVGVEFYSLSKSYNYTGARMSFVIGNAKVIEVFKRFRSQIDYGIFLPVQAGAVAALYSDDTAVREQCAAYQERRDALCGGLREIGWNIPDSEGTMFAWGPLPKGYDNSNEFVMELMEKTGVICTPGSSFGSLGEGYVRFALVLPPSEIKKAIHSIKESGIIKE</sequence>
<organism evidence="5 6">
    <name type="scientific">Anaerobutyricum hallii</name>
    <dbReference type="NCBI Taxonomy" id="39488"/>
    <lineage>
        <taxon>Bacteria</taxon>
        <taxon>Bacillati</taxon>
        <taxon>Bacillota</taxon>
        <taxon>Clostridia</taxon>
        <taxon>Lachnospirales</taxon>
        <taxon>Lachnospiraceae</taxon>
        <taxon>Anaerobutyricum</taxon>
    </lineage>
</organism>
<evidence type="ECO:0000256" key="3">
    <source>
        <dbReference type="ARBA" id="ARBA00022679"/>
    </source>
</evidence>
<dbReference type="GO" id="GO:0008483">
    <property type="term" value="F:transaminase activity"/>
    <property type="evidence" value="ECO:0007669"/>
    <property type="project" value="UniProtKB-KW"/>
</dbReference>
<dbReference type="SUPFAM" id="SSF53383">
    <property type="entry name" value="PLP-dependent transferases"/>
    <property type="match status" value="1"/>
</dbReference>
<dbReference type="Pfam" id="PF00155">
    <property type="entry name" value="Aminotran_1_2"/>
    <property type="match status" value="1"/>
</dbReference>
<dbReference type="InterPro" id="IPR015421">
    <property type="entry name" value="PyrdxlP-dep_Trfase_major"/>
</dbReference>
<dbReference type="STRING" id="39488.ERS852450_03110"/>
<evidence type="ECO:0000256" key="1">
    <source>
        <dbReference type="ARBA" id="ARBA00001933"/>
    </source>
</evidence>
<dbReference type="InterPro" id="IPR050881">
    <property type="entry name" value="LL-DAP_aminotransferase"/>
</dbReference>
<evidence type="ECO:0000259" key="4">
    <source>
        <dbReference type="Pfam" id="PF00155"/>
    </source>
</evidence>
<proteinExistence type="predicted"/>
<dbReference type="CDD" id="cd00609">
    <property type="entry name" value="AAT_like"/>
    <property type="match status" value="1"/>
</dbReference>
<dbReference type="InterPro" id="IPR015424">
    <property type="entry name" value="PyrdxlP-dep_Trfase"/>
</dbReference>
<dbReference type="Proteomes" id="UP000217549">
    <property type="component" value="Chromosome I"/>
</dbReference>
<gene>
    <name evidence="5" type="ORF">EHLA_0858</name>
</gene>
<reference evidence="6" key="1">
    <citation type="submission" date="2017-09" db="EMBL/GenBank/DDBJ databases">
        <authorList>
            <person name="Shetty A S."/>
        </authorList>
    </citation>
    <scope>NUCLEOTIDE SEQUENCE [LARGE SCALE GENOMIC DNA]</scope>
</reference>
<protein>
    <submittedName>
        <fullName evidence="5">Aminotransferase class I and II</fullName>
    </submittedName>
</protein>